<feature type="domain" description="Peptidase S9 prolyl oligopeptidase catalytic" evidence="10">
    <location>
        <begin position="55"/>
        <end position="120"/>
    </location>
</feature>
<dbReference type="PANTHER" id="PTHR11731:SF20">
    <property type="entry name" value="DIPEPTIDYL AMINOPEPTIDASE-LIKE PROTEIN 6"/>
    <property type="match status" value="1"/>
</dbReference>
<dbReference type="GeneTree" id="ENSGT00940000156280"/>
<comment type="similarity">
    <text evidence="2">Belongs to the peptidase S9B family.</text>
</comment>
<name>A0A4W3JCT0_CALMI</name>
<evidence type="ECO:0000256" key="2">
    <source>
        <dbReference type="ARBA" id="ARBA00006150"/>
    </source>
</evidence>
<sequence>MPNIEMRDVLIEEYNLRMKIMKPAGFVEVSHYPLLLIVDGTPGSQLVTEQFQTGWPSALASSLNAIVVKFDGRGSGFQGTKLLYEVQNKLGIVEEKDQIEALRTLLKEPYVDKTRVAVFGQVTCLLSYPIQILPGTSPCLQLCAVT</sequence>
<evidence type="ECO:0000259" key="10">
    <source>
        <dbReference type="Pfam" id="PF00326"/>
    </source>
</evidence>
<reference evidence="12" key="1">
    <citation type="journal article" date="2006" name="Science">
        <title>Ancient noncoding elements conserved in the human genome.</title>
        <authorList>
            <person name="Venkatesh B."/>
            <person name="Kirkness E.F."/>
            <person name="Loh Y.H."/>
            <person name="Halpern A.L."/>
            <person name="Lee A.P."/>
            <person name="Johnson J."/>
            <person name="Dandona N."/>
            <person name="Viswanathan L.D."/>
            <person name="Tay A."/>
            <person name="Venter J.C."/>
            <person name="Strausberg R.L."/>
            <person name="Brenner S."/>
        </authorList>
    </citation>
    <scope>NUCLEOTIDE SEQUENCE [LARGE SCALE GENOMIC DNA]</scope>
</reference>
<evidence type="ECO:0000313" key="11">
    <source>
        <dbReference type="Ensembl" id="ENSCMIP00000037326.1"/>
    </source>
</evidence>
<dbReference type="AlphaFoldDB" id="A0A4W3JCT0"/>
<keyword evidence="5" id="KW-0735">Signal-anchor</keyword>
<proteinExistence type="inferred from homology"/>
<dbReference type="GO" id="GO:0015459">
    <property type="term" value="F:potassium channel regulator activity"/>
    <property type="evidence" value="ECO:0007669"/>
    <property type="project" value="TreeGrafter"/>
</dbReference>
<dbReference type="InterPro" id="IPR001375">
    <property type="entry name" value="Peptidase_S9_cat"/>
</dbReference>
<keyword evidence="3" id="KW-1003">Cell membrane</keyword>
<evidence type="ECO:0000256" key="3">
    <source>
        <dbReference type="ARBA" id="ARBA00022475"/>
    </source>
</evidence>
<dbReference type="PANTHER" id="PTHR11731">
    <property type="entry name" value="PROTEASE FAMILY S9B,C DIPEPTIDYL-PEPTIDASE IV-RELATED"/>
    <property type="match status" value="1"/>
</dbReference>
<dbReference type="GO" id="GO:1901379">
    <property type="term" value="P:regulation of potassium ion transmembrane transport"/>
    <property type="evidence" value="ECO:0007669"/>
    <property type="project" value="TreeGrafter"/>
</dbReference>
<keyword evidence="6" id="KW-1133">Transmembrane helix</keyword>
<dbReference type="Gene3D" id="3.40.50.1820">
    <property type="entry name" value="alpha/beta hydrolase"/>
    <property type="match status" value="1"/>
</dbReference>
<evidence type="ECO:0000256" key="5">
    <source>
        <dbReference type="ARBA" id="ARBA00022968"/>
    </source>
</evidence>
<dbReference type="Proteomes" id="UP000314986">
    <property type="component" value="Unassembled WGS sequence"/>
</dbReference>
<dbReference type="GO" id="GO:0008236">
    <property type="term" value="F:serine-type peptidase activity"/>
    <property type="evidence" value="ECO:0007669"/>
    <property type="project" value="InterPro"/>
</dbReference>
<keyword evidence="8" id="KW-1015">Disulfide bond</keyword>
<keyword evidence="12" id="KW-1185">Reference proteome</keyword>
<reference evidence="12" key="2">
    <citation type="journal article" date="2007" name="PLoS Biol.">
        <title>Survey sequencing and comparative analysis of the elephant shark (Callorhinchus milii) genome.</title>
        <authorList>
            <person name="Venkatesh B."/>
            <person name="Kirkness E.F."/>
            <person name="Loh Y.H."/>
            <person name="Halpern A.L."/>
            <person name="Lee A.P."/>
            <person name="Johnson J."/>
            <person name="Dandona N."/>
            <person name="Viswanathan L.D."/>
            <person name="Tay A."/>
            <person name="Venter J.C."/>
            <person name="Strausberg R.L."/>
            <person name="Brenner S."/>
        </authorList>
    </citation>
    <scope>NUCLEOTIDE SEQUENCE [LARGE SCALE GENOMIC DNA]</scope>
</reference>
<reference evidence="12" key="3">
    <citation type="journal article" date="2014" name="Nature">
        <title>Elephant shark genome provides unique insights into gnathostome evolution.</title>
        <authorList>
            <consortium name="International Elephant Shark Genome Sequencing Consortium"/>
            <person name="Venkatesh B."/>
            <person name="Lee A.P."/>
            <person name="Ravi V."/>
            <person name="Maurya A.K."/>
            <person name="Lian M.M."/>
            <person name="Swann J.B."/>
            <person name="Ohta Y."/>
            <person name="Flajnik M.F."/>
            <person name="Sutoh Y."/>
            <person name="Kasahara M."/>
            <person name="Hoon S."/>
            <person name="Gangu V."/>
            <person name="Roy S.W."/>
            <person name="Irimia M."/>
            <person name="Korzh V."/>
            <person name="Kondrychyn I."/>
            <person name="Lim Z.W."/>
            <person name="Tay B.H."/>
            <person name="Tohari S."/>
            <person name="Kong K.W."/>
            <person name="Ho S."/>
            <person name="Lorente-Galdos B."/>
            <person name="Quilez J."/>
            <person name="Marques-Bonet T."/>
            <person name="Raney B.J."/>
            <person name="Ingham P.W."/>
            <person name="Tay A."/>
            <person name="Hillier L.W."/>
            <person name="Minx P."/>
            <person name="Boehm T."/>
            <person name="Wilson R.K."/>
            <person name="Brenner S."/>
            <person name="Warren W.C."/>
        </authorList>
    </citation>
    <scope>NUCLEOTIDE SEQUENCE [LARGE SCALE GENOMIC DNA]</scope>
</reference>
<dbReference type="InterPro" id="IPR029058">
    <property type="entry name" value="AB_hydrolase_fold"/>
</dbReference>
<dbReference type="Pfam" id="PF00326">
    <property type="entry name" value="Peptidase_S9"/>
    <property type="match status" value="1"/>
</dbReference>
<evidence type="ECO:0000313" key="12">
    <source>
        <dbReference type="Proteomes" id="UP000314986"/>
    </source>
</evidence>
<reference evidence="11" key="4">
    <citation type="submission" date="2025-08" db="UniProtKB">
        <authorList>
            <consortium name="Ensembl"/>
        </authorList>
    </citation>
    <scope>IDENTIFICATION</scope>
</reference>
<evidence type="ECO:0000256" key="7">
    <source>
        <dbReference type="ARBA" id="ARBA00023136"/>
    </source>
</evidence>
<evidence type="ECO:0000256" key="6">
    <source>
        <dbReference type="ARBA" id="ARBA00022989"/>
    </source>
</evidence>
<keyword evidence="4" id="KW-0812">Transmembrane</keyword>
<evidence type="ECO:0000256" key="9">
    <source>
        <dbReference type="ARBA" id="ARBA00023180"/>
    </source>
</evidence>
<protein>
    <recommendedName>
        <fullName evidence="10">Peptidase S9 prolyl oligopeptidase catalytic domain-containing protein</fullName>
    </recommendedName>
</protein>
<keyword evidence="7" id="KW-0472">Membrane</keyword>
<keyword evidence="9" id="KW-0325">Glycoprotein</keyword>
<comment type="subcellular location">
    <subcellularLocation>
        <location evidence="1">Cell membrane</location>
        <topology evidence="1">Single-pass type II membrane protein</topology>
    </subcellularLocation>
</comment>
<reference evidence="11" key="5">
    <citation type="submission" date="2025-09" db="UniProtKB">
        <authorList>
            <consortium name="Ensembl"/>
        </authorList>
    </citation>
    <scope>IDENTIFICATION</scope>
</reference>
<dbReference type="InterPro" id="IPR050278">
    <property type="entry name" value="Serine_Prot_S9B/DPPIV"/>
</dbReference>
<evidence type="ECO:0000256" key="4">
    <source>
        <dbReference type="ARBA" id="ARBA00022692"/>
    </source>
</evidence>
<dbReference type="Ensembl" id="ENSCMIT00000037867.1">
    <property type="protein sequence ID" value="ENSCMIP00000037326.1"/>
    <property type="gene ID" value="ENSCMIG00000015708.1"/>
</dbReference>
<dbReference type="InParanoid" id="A0A4W3JCT0"/>
<evidence type="ECO:0000256" key="8">
    <source>
        <dbReference type="ARBA" id="ARBA00023157"/>
    </source>
</evidence>
<dbReference type="GO" id="GO:0006508">
    <property type="term" value="P:proteolysis"/>
    <property type="evidence" value="ECO:0007669"/>
    <property type="project" value="InterPro"/>
</dbReference>
<dbReference type="SUPFAM" id="SSF53474">
    <property type="entry name" value="alpha/beta-Hydrolases"/>
    <property type="match status" value="1"/>
</dbReference>
<accession>A0A4W3JCT0</accession>
<dbReference type="GO" id="GO:0008076">
    <property type="term" value="C:voltage-gated potassium channel complex"/>
    <property type="evidence" value="ECO:0007669"/>
    <property type="project" value="TreeGrafter"/>
</dbReference>
<evidence type="ECO:0000256" key="1">
    <source>
        <dbReference type="ARBA" id="ARBA00004401"/>
    </source>
</evidence>
<dbReference type="STRING" id="7868.ENSCMIP00000037326"/>
<organism evidence="11 12">
    <name type="scientific">Callorhinchus milii</name>
    <name type="common">Ghost shark</name>
    <dbReference type="NCBI Taxonomy" id="7868"/>
    <lineage>
        <taxon>Eukaryota</taxon>
        <taxon>Metazoa</taxon>
        <taxon>Chordata</taxon>
        <taxon>Craniata</taxon>
        <taxon>Vertebrata</taxon>
        <taxon>Chondrichthyes</taxon>
        <taxon>Holocephali</taxon>
        <taxon>Chimaeriformes</taxon>
        <taxon>Callorhinchidae</taxon>
        <taxon>Callorhinchus</taxon>
    </lineage>
</organism>